<name>A0A516NN97_9NOCA</name>
<proteinExistence type="predicted"/>
<dbReference type="Pfam" id="PF10604">
    <property type="entry name" value="Polyketide_cyc2"/>
    <property type="match status" value="1"/>
</dbReference>
<dbReference type="EMBL" id="CP041695">
    <property type="protein sequence ID" value="QDP80373.1"/>
    <property type="molecule type" value="Genomic_DNA"/>
</dbReference>
<evidence type="ECO:0000313" key="1">
    <source>
        <dbReference type="EMBL" id="QDP80373.1"/>
    </source>
</evidence>
<dbReference type="RefSeq" id="WP_143981654.1">
    <property type="nucleotide sequence ID" value="NZ_CP041695.1"/>
</dbReference>
<gene>
    <name evidence="1" type="ORF">FOH10_18280</name>
</gene>
<dbReference type="Proteomes" id="UP000317039">
    <property type="component" value="Chromosome"/>
</dbReference>
<dbReference type="AlphaFoldDB" id="A0A516NN97"/>
<sequence>MPSFDDHAHSAAAPEDVWQLLYDPGRFPEWWAGIGSVDPAPDAQPDRYTMYPDGYPDFPMPQTLRTDRHDRRVIISCLISDLRFDWRLVPAPSGTDIHVHVELPDAEAARLETQRRIVRDSVSALAALAAGGHHSAGSASPRA</sequence>
<dbReference type="Gene3D" id="3.30.530.20">
    <property type="match status" value="1"/>
</dbReference>
<reference evidence="1 2" key="1">
    <citation type="submission" date="2019-07" db="EMBL/GenBank/DDBJ databases">
        <title>Complete Genome Sequence and Methylome Analysis of Nocardia otitidis-caviarum NEB252.</title>
        <authorList>
            <person name="Fomenkov A."/>
            <person name="Anton B.P."/>
            <person name="Vincze T."/>
            <person name="Roberts R.J."/>
        </authorList>
    </citation>
    <scope>NUCLEOTIDE SEQUENCE [LARGE SCALE GENOMIC DNA]</scope>
    <source>
        <strain evidence="1 2">NEB252</strain>
    </source>
</reference>
<dbReference type="CDD" id="cd07812">
    <property type="entry name" value="SRPBCC"/>
    <property type="match status" value="1"/>
</dbReference>
<evidence type="ECO:0000313" key="2">
    <source>
        <dbReference type="Proteomes" id="UP000317039"/>
    </source>
</evidence>
<organism evidence="1 2">
    <name type="scientific">Nocardia otitidiscaviarum</name>
    <dbReference type="NCBI Taxonomy" id="1823"/>
    <lineage>
        <taxon>Bacteria</taxon>
        <taxon>Bacillati</taxon>
        <taxon>Actinomycetota</taxon>
        <taxon>Actinomycetes</taxon>
        <taxon>Mycobacteriales</taxon>
        <taxon>Nocardiaceae</taxon>
        <taxon>Nocardia</taxon>
    </lineage>
</organism>
<dbReference type="InterPro" id="IPR019587">
    <property type="entry name" value="Polyketide_cyclase/dehydratase"/>
</dbReference>
<dbReference type="KEGG" id="nod:FOH10_18280"/>
<dbReference type="GeneID" id="80334318"/>
<accession>A0A516NN97</accession>
<protein>
    <submittedName>
        <fullName evidence="1">SRPBCC family protein</fullName>
    </submittedName>
</protein>
<dbReference type="InterPro" id="IPR023393">
    <property type="entry name" value="START-like_dom_sf"/>
</dbReference>
<dbReference type="SUPFAM" id="SSF55961">
    <property type="entry name" value="Bet v1-like"/>
    <property type="match status" value="1"/>
</dbReference>